<evidence type="ECO:0000256" key="2">
    <source>
        <dbReference type="ARBA" id="ARBA00006236"/>
    </source>
</evidence>
<keyword evidence="5 8" id="KW-0812">Transmembrane</keyword>
<name>A0ABT1DB30_9PROT</name>
<dbReference type="CDD" id="cd17320">
    <property type="entry name" value="MFS_MdfA_MDR_like"/>
    <property type="match status" value="1"/>
</dbReference>
<sequence>MSPEHPAGPSARPKPAIALLVAMTAIGPFTMQILVPTMPALAVALGTSYGTVQFVLTGYLLGMGLGQMAYGPLSDRYGRKPLLLGGLGLFLLGTVLAAAAPSAPLLIAARVLQAIGGCAGMVLGRAMVRDAYPREEAASVIGLVSSAMAVAPMISPLLGSFLEQWFGWRANMLVCLLFALPLLLAVQQRLGETLAERVPLPGAAGLLGAYAQLIRVPAFRAYCGITTWSNSVFFAFAVGAPLVVISGMGYSTPVYAAAQMLIAVAWSAGTFTASRLVRRLGTLRMLRLGSAITLAGGALALLAQVWLPPHLLTFFAPMAVVAYGNGVTQPPAIAAAVSVRPQLAGTASGLLGALQTGFGALMSVLAGMTETGSGIATVLWMLVGGLGAQFCLSAARRAGAA</sequence>
<dbReference type="Pfam" id="PF07690">
    <property type="entry name" value="MFS_1"/>
    <property type="match status" value="1"/>
</dbReference>
<feature type="transmembrane region" description="Helical" evidence="8">
    <location>
        <begin position="41"/>
        <end position="61"/>
    </location>
</feature>
<comment type="subcellular location">
    <subcellularLocation>
        <location evidence="8">Cell inner membrane</location>
        <topology evidence="8">Multi-pass membrane protein</topology>
    </subcellularLocation>
    <subcellularLocation>
        <location evidence="1">Cell membrane</location>
        <topology evidence="1">Multi-pass membrane protein</topology>
    </subcellularLocation>
</comment>
<evidence type="ECO:0000256" key="1">
    <source>
        <dbReference type="ARBA" id="ARBA00004651"/>
    </source>
</evidence>
<dbReference type="InterPro" id="IPR011701">
    <property type="entry name" value="MFS"/>
</dbReference>
<accession>A0ABT1DB30</accession>
<dbReference type="EMBL" id="JAFIRR010000171">
    <property type="protein sequence ID" value="MCO6419089.1"/>
    <property type="molecule type" value="Genomic_DNA"/>
</dbReference>
<feature type="transmembrane region" description="Helical" evidence="8">
    <location>
        <begin position="374"/>
        <end position="395"/>
    </location>
</feature>
<reference evidence="10 11" key="1">
    <citation type="submission" date="2021-12" db="EMBL/GenBank/DDBJ databases">
        <title>Siccirubricoccus leaddurans sp. nov., a high concentration Zn2+ tolerance bacterium.</title>
        <authorList>
            <person name="Cao Y."/>
        </authorList>
    </citation>
    <scope>NUCLEOTIDE SEQUENCE [LARGE SCALE GENOMIC DNA]</scope>
    <source>
        <strain evidence="10 11">KC 17139</strain>
    </source>
</reference>
<dbReference type="InterPro" id="IPR036259">
    <property type="entry name" value="MFS_trans_sf"/>
</dbReference>
<comment type="similarity">
    <text evidence="2 8">Belongs to the major facilitator superfamily. Bcr/CmlA family.</text>
</comment>
<feature type="transmembrane region" description="Helical" evidence="8">
    <location>
        <begin position="82"/>
        <end position="101"/>
    </location>
</feature>
<dbReference type="PANTHER" id="PTHR23501">
    <property type="entry name" value="MAJOR FACILITATOR SUPERFAMILY"/>
    <property type="match status" value="1"/>
</dbReference>
<dbReference type="Gene3D" id="1.20.1720.10">
    <property type="entry name" value="Multidrug resistance protein D"/>
    <property type="match status" value="1"/>
</dbReference>
<keyword evidence="3 8" id="KW-0813">Transport</keyword>
<evidence type="ECO:0000313" key="10">
    <source>
        <dbReference type="EMBL" id="MCO6419089.1"/>
    </source>
</evidence>
<feature type="transmembrane region" description="Helical" evidence="8">
    <location>
        <begin position="349"/>
        <end position="368"/>
    </location>
</feature>
<feature type="transmembrane region" description="Helical" evidence="8">
    <location>
        <begin position="107"/>
        <end position="128"/>
    </location>
</feature>
<feature type="domain" description="Major facilitator superfamily (MFS) profile" evidence="9">
    <location>
        <begin position="16"/>
        <end position="401"/>
    </location>
</feature>
<keyword evidence="8" id="KW-0997">Cell inner membrane</keyword>
<dbReference type="InterPro" id="IPR020846">
    <property type="entry name" value="MFS_dom"/>
</dbReference>
<feature type="transmembrane region" description="Helical" evidence="8">
    <location>
        <begin position="228"/>
        <end position="248"/>
    </location>
</feature>
<keyword evidence="11" id="KW-1185">Reference proteome</keyword>
<comment type="caution">
    <text evidence="10">The sequence shown here is derived from an EMBL/GenBank/DDBJ whole genome shotgun (WGS) entry which is preliminary data.</text>
</comment>
<dbReference type="NCBIfam" id="TIGR00710">
    <property type="entry name" value="efflux_Bcr_CflA"/>
    <property type="match status" value="1"/>
</dbReference>
<dbReference type="InterPro" id="IPR004812">
    <property type="entry name" value="Efflux_drug-R_Bcr/CmlA"/>
</dbReference>
<dbReference type="SUPFAM" id="SSF103473">
    <property type="entry name" value="MFS general substrate transporter"/>
    <property type="match status" value="1"/>
</dbReference>
<evidence type="ECO:0000259" key="9">
    <source>
        <dbReference type="PROSITE" id="PS50850"/>
    </source>
</evidence>
<keyword evidence="6 8" id="KW-1133">Transmembrane helix</keyword>
<feature type="transmembrane region" description="Helical" evidence="8">
    <location>
        <begin position="140"/>
        <end position="162"/>
    </location>
</feature>
<dbReference type="PROSITE" id="PS50850">
    <property type="entry name" value="MFS"/>
    <property type="match status" value="1"/>
</dbReference>
<evidence type="ECO:0000256" key="3">
    <source>
        <dbReference type="ARBA" id="ARBA00022448"/>
    </source>
</evidence>
<organism evidence="10 11">
    <name type="scientific">Siccirubricoccus soli</name>
    <dbReference type="NCBI Taxonomy" id="2899147"/>
    <lineage>
        <taxon>Bacteria</taxon>
        <taxon>Pseudomonadati</taxon>
        <taxon>Pseudomonadota</taxon>
        <taxon>Alphaproteobacteria</taxon>
        <taxon>Acetobacterales</taxon>
        <taxon>Roseomonadaceae</taxon>
        <taxon>Siccirubricoccus</taxon>
    </lineage>
</organism>
<dbReference type="RefSeq" id="WP_252955713.1">
    <property type="nucleotide sequence ID" value="NZ_JAFIRR010000171.1"/>
</dbReference>
<evidence type="ECO:0000256" key="6">
    <source>
        <dbReference type="ARBA" id="ARBA00022989"/>
    </source>
</evidence>
<feature type="transmembrane region" description="Helical" evidence="8">
    <location>
        <begin position="313"/>
        <end position="337"/>
    </location>
</feature>
<feature type="transmembrane region" description="Helical" evidence="8">
    <location>
        <begin position="254"/>
        <end position="273"/>
    </location>
</feature>
<evidence type="ECO:0000256" key="5">
    <source>
        <dbReference type="ARBA" id="ARBA00022692"/>
    </source>
</evidence>
<gene>
    <name evidence="10" type="ORF">JYK14_23435</name>
</gene>
<dbReference type="Proteomes" id="UP001523392">
    <property type="component" value="Unassembled WGS sequence"/>
</dbReference>
<feature type="transmembrane region" description="Helical" evidence="8">
    <location>
        <begin position="168"/>
        <end position="186"/>
    </location>
</feature>
<protein>
    <recommendedName>
        <fullName evidence="8">Bcr/CflA family efflux transporter</fullName>
    </recommendedName>
</protein>
<dbReference type="PANTHER" id="PTHR23501:SF191">
    <property type="entry name" value="VACUOLAR BASIC AMINO ACID TRANSPORTER 4"/>
    <property type="match status" value="1"/>
</dbReference>
<feature type="transmembrane region" description="Helical" evidence="8">
    <location>
        <begin position="285"/>
        <end position="307"/>
    </location>
</feature>
<proteinExistence type="inferred from homology"/>
<evidence type="ECO:0000256" key="7">
    <source>
        <dbReference type="ARBA" id="ARBA00023136"/>
    </source>
</evidence>
<evidence type="ECO:0000256" key="4">
    <source>
        <dbReference type="ARBA" id="ARBA00022475"/>
    </source>
</evidence>
<evidence type="ECO:0000313" key="11">
    <source>
        <dbReference type="Proteomes" id="UP001523392"/>
    </source>
</evidence>
<keyword evidence="7 8" id="KW-0472">Membrane</keyword>
<evidence type="ECO:0000256" key="8">
    <source>
        <dbReference type="RuleBase" id="RU365088"/>
    </source>
</evidence>
<feature type="transmembrane region" description="Helical" evidence="8">
    <location>
        <begin position="16"/>
        <end position="35"/>
    </location>
</feature>
<keyword evidence="4" id="KW-1003">Cell membrane</keyword>